<comment type="caution">
    <text evidence="1">The sequence shown here is derived from an EMBL/GenBank/DDBJ whole genome shotgun (WGS) entry which is preliminary data.</text>
</comment>
<dbReference type="Proteomes" id="UP000019276">
    <property type="component" value="Unassembled WGS sequence"/>
</dbReference>
<protein>
    <submittedName>
        <fullName evidence="1">Uncharacterized protein</fullName>
    </submittedName>
</protein>
<evidence type="ECO:0000313" key="1">
    <source>
        <dbReference type="EMBL" id="EWH09394.1"/>
    </source>
</evidence>
<proteinExistence type="predicted"/>
<gene>
    <name evidence="1" type="ORF">DS2_12699</name>
</gene>
<evidence type="ECO:0000313" key="2">
    <source>
        <dbReference type="Proteomes" id="UP000019276"/>
    </source>
</evidence>
<dbReference type="EMBL" id="ARZY01000024">
    <property type="protein sequence ID" value="EWH09394.1"/>
    <property type="molecule type" value="Genomic_DNA"/>
</dbReference>
<sequence length="79" mass="9236">MPTSVNNAWKYAQIYMRSLIWRKLKNSITRNTVTNLTLTYPFSILISVGFEIDKRVETSTNDNFIPVRLAIKVKFKLLL</sequence>
<organism evidence="1 2">
    <name type="scientific">Catenovulum agarivorans DS-2</name>
    <dbReference type="NCBI Taxonomy" id="1328313"/>
    <lineage>
        <taxon>Bacteria</taxon>
        <taxon>Pseudomonadati</taxon>
        <taxon>Pseudomonadota</taxon>
        <taxon>Gammaproteobacteria</taxon>
        <taxon>Alteromonadales</taxon>
        <taxon>Alteromonadaceae</taxon>
        <taxon>Catenovulum</taxon>
    </lineage>
</organism>
<keyword evidence="2" id="KW-1185">Reference proteome</keyword>
<name>W7Q9A8_9ALTE</name>
<reference evidence="1 2" key="1">
    <citation type="journal article" date="2014" name="Genome Announc.">
        <title>Draft Genome Sequence of the Agar-Degrading Bacterium Catenovulum sp. Strain DS-2, Isolated from Intestines of Haliotis diversicolor.</title>
        <authorList>
            <person name="Shan D."/>
            <person name="Li X."/>
            <person name="Gu Z."/>
            <person name="Wei G."/>
            <person name="Gao Z."/>
            <person name="Shao Z."/>
        </authorList>
    </citation>
    <scope>NUCLEOTIDE SEQUENCE [LARGE SCALE GENOMIC DNA]</scope>
    <source>
        <strain evidence="1 2">DS-2</strain>
    </source>
</reference>
<dbReference type="STRING" id="1328313.DS2_12699"/>
<dbReference type="AlphaFoldDB" id="W7Q9A8"/>
<accession>W7Q9A8</accession>